<dbReference type="EMBL" id="JADEWZ010000012">
    <property type="protein sequence ID" value="MBE9116152.1"/>
    <property type="molecule type" value="Genomic_DNA"/>
</dbReference>
<comment type="caution">
    <text evidence="1">The sequence shown here is derived from an EMBL/GenBank/DDBJ whole genome shotgun (WGS) entry which is preliminary data.</text>
</comment>
<dbReference type="Proteomes" id="UP000654482">
    <property type="component" value="Unassembled WGS sequence"/>
</dbReference>
<accession>A0A8J7DW09</accession>
<dbReference type="Gene3D" id="3.40.30.10">
    <property type="entry name" value="Glutaredoxin"/>
    <property type="match status" value="1"/>
</dbReference>
<sequence length="104" mass="11715">MDETPELTQKQRVMICQNNSCLERGSKQVLEAFQTANLPPHIKAVGCDCQGQCNLGPTVRVVPEETWYSRVQAEDVSAIVEDHLKGGNRVMAKLHPRIHPRYAF</sequence>
<organism evidence="1 2">
    <name type="scientific">Lusitaniella coriacea LEGE 07157</name>
    <dbReference type="NCBI Taxonomy" id="945747"/>
    <lineage>
        <taxon>Bacteria</taxon>
        <taxon>Bacillati</taxon>
        <taxon>Cyanobacteriota</taxon>
        <taxon>Cyanophyceae</taxon>
        <taxon>Spirulinales</taxon>
        <taxon>Lusitaniellaceae</taxon>
        <taxon>Lusitaniella</taxon>
    </lineage>
</organism>
<evidence type="ECO:0000313" key="1">
    <source>
        <dbReference type="EMBL" id="MBE9116152.1"/>
    </source>
</evidence>
<dbReference type="AlphaFoldDB" id="A0A8J7DW09"/>
<keyword evidence="2" id="KW-1185">Reference proteome</keyword>
<gene>
    <name evidence="1" type="ORF">IQ249_09615</name>
</gene>
<evidence type="ECO:0000313" key="2">
    <source>
        <dbReference type="Proteomes" id="UP000654482"/>
    </source>
</evidence>
<name>A0A8J7DW09_9CYAN</name>
<reference evidence="1" key="1">
    <citation type="submission" date="2020-10" db="EMBL/GenBank/DDBJ databases">
        <authorList>
            <person name="Castelo-Branco R."/>
            <person name="Eusebio N."/>
            <person name="Adriana R."/>
            <person name="Vieira A."/>
            <person name="Brugerolle De Fraissinette N."/>
            <person name="Rezende De Castro R."/>
            <person name="Schneider M.P."/>
            <person name="Vasconcelos V."/>
            <person name="Leao P.N."/>
        </authorList>
    </citation>
    <scope>NUCLEOTIDE SEQUENCE</scope>
    <source>
        <strain evidence="1">LEGE 07157</strain>
    </source>
</reference>
<dbReference type="InterPro" id="IPR036249">
    <property type="entry name" value="Thioredoxin-like_sf"/>
</dbReference>
<protein>
    <submittedName>
        <fullName evidence="1">(2Fe-2S) ferredoxin domain-containing protein</fullName>
    </submittedName>
</protein>
<proteinExistence type="predicted"/>
<dbReference type="SUPFAM" id="SSF52833">
    <property type="entry name" value="Thioredoxin-like"/>
    <property type="match status" value="1"/>
</dbReference>
<dbReference type="RefSeq" id="WP_194029249.1">
    <property type="nucleotide sequence ID" value="NZ_JADEWZ010000012.1"/>
</dbReference>
<dbReference type="Pfam" id="PF01257">
    <property type="entry name" value="2Fe-2S_thioredx"/>
    <property type="match status" value="1"/>
</dbReference>
<dbReference type="CDD" id="cd02980">
    <property type="entry name" value="TRX_Fd_family"/>
    <property type="match status" value="1"/>
</dbReference>